<accession>A0A2P2L8G3</accession>
<evidence type="ECO:0000313" key="1">
    <source>
        <dbReference type="EMBL" id="MBX14250.1"/>
    </source>
</evidence>
<dbReference type="EMBL" id="GGEC01033766">
    <property type="protein sequence ID" value="MBX14250.1"/>
    <property type="molecule type" value="Transcribed_RNA"/>
</dbReference>
<proteinExistence type="predicted"/>
<protein>
    <submittedName>
        <fullName evidence="1">Uncharacterized protein</fullName>
    </submittedName>
</protein>
<organism evidence="1">
    <name type="scientific">Rhizophora mucronata</name>
    <name type="common">Asiatic mangrove</name>
    <dbReference type="NCBI Taxonomy" id="61149"/>
    <lineage>
        <taxon>Eukaryota</taxon>
        <taxon>Viridiplantae</taxon>
        <taxon>Streptophyta</taxon>
        <taxon>Embryophyta</taxon>
        <taxon>Tracheophyta</taxon>
        <taxon>Spermatophyta</taxon>
        <taxon>Magnoliopsida</taxon>
        <taxon>eudicotyledons</taxon>
        <taxon>Gunneridae</taxon>
        <taxon>Pentapetalae</taxon>
        <taxon>rosids</taxon>
        <taxon>fabids</taxon>
        <taxon>Malpighiales</taxon>
        <taxon>Rhizophoraceae</taxon>
        <taxon>Rhizophora</taxon>
    </lineage>
</organism>
<sequence>MICGPKLQILDWFVLLQKGKPQLRPD</sequence>
<dbReference type="AlphaFoldDB" id="A0A2P2L8G3"/>
<reference evidence="1" key="1">
    <citation type="submission" date="2018-02" db="EMBL/GenBank/DDBJ databases">
        <title>Rhizophora mucronata_Transcriptome.</title>
        <authorList>
            <person name="Meera S.P."/>
            <person name="Sreeshan A."/>
            <person name="Augustine A."/>
        </authorList>
    </citation>
    <scope>NUCLEOTIDE SEQUENCE</scope>
    <source>
        <tissue evidence="1">Leaf</tissue>
    </source>
</reference>
<name>A0A2P2L8G3_RHIMU</name>